<dbReference type="AlphaFoldDB" id="A0A317UXV5"/>
<dbReference type="VEuPathDB" id="FungiDB:BO70DRAFT_172435"/>
<name>A0A317UXV5_9EURO</name>
<protein>
    <submittedName>
        <fullName evidence="1">Uncharacterized protein</fullName>
    </submittedName>
</protein>
<evidence type="ECO:0000313" key="2">
    <source>
        <dbReference type="Proteomes" id="UP000247233"/>
    </source>
</evidence>
<accession>A0A317UXV5</accession>
<gene>
    <name evidence="1" type="ORF">BO70DRAFT_172435</name>
</gene>
<proteinExistence type="predicted"/>
<reference evidence="1 2" key="1">
    <citation type="submission" date="2016-12" db="EMBL/GenBank/DDBJ databases">
        <title>The genomes of Aspergillus section Nigri reveals drivers in fungal speciation.</title>
        <authorList>
            <consortium name="DOE Joint Genome Institute"/>
            <person name="Vesth T.C."/>
            <person name="Nybo J."/>
            <person name="Theobald S."/>
            <person name="Brandl J."/>
            <person name="Frisvad J.C."/>
            <person name="Nielsen K.F."/>
            <person name="Lyhne E.K."/>
            <person name="Kogle M.E."/>
            <person name="Kuo A."/>
            <person name="Riley R."/>
            <person name="Clum A."/>
            <person name="Nolan M."/>
            <person name="Lipzen A."/>
            <person name="Salamov A."/>
            <person name="Henrissat B."/>
            <person name="Wiebenga A."/>
            <person name="De Vries R.P."/>
            <person name="Grigoriev I.V."/>
            <person name="Mortensen U.H."/>
            <person name="Andersen M.R."/>
            <person name="Baker S.E."/>
        </authorList>
    </citation>
    <scope>NUCLEOTIDE SEQUENCE [LARGE SCALE GENOMIC DNA]</scope>
    <source>
        <strain evidence="1 2">CBS 117.55</strain>
    </source>
</reference>
<keyword evidence="2" id="KW-1185">Reference proteome</keyword>
<dbReference type="RefSeq" id="XP_025394795.1">
    <property type="nucleotide sequence ID" value="XM_025538381.1"/>
</dbReference>
<sequence length="101" mass="11885">MTSWRVLIGTDVFAGARLIDRSNFLHRRMTYMLSPPLLSPKSRSSLRFFPFFVMSCVHAVGLRSPPVYYYCLLCLWNIRIYCHCVIGSLGIRLHQKKHHHY</sequence>
<evidence type="ECO:0000313" key="1">
    <source>
        <dbReference type="EMBL" id="PWY66426.1"/>
    </source>
</evidence>
<dbReference type="EMBL" id="MSFL01000044">
    <property type="protein sequence ID" value="PWY66426.1"/>
    <property type="molecule type" value="Genomic_DNA"/>
</dbReference>
<comment type="caution">
    <text evidence="1">The sequence shown here is derived from an EMBL/GenBank/DDBJ whole genome shotgun (WGS) entry which is preliminary data.</text>
</comment>
<organism evidence="1 2">
    <name type="scientific">Aspergillus heteromorphus CBS 117.55</name>
    <dbReference type="NCBI Taxonomy" id="1448321"/>
    <lineage>
        <taxon>Eukaryota</taxon>
        <taxon>Fungi</taxon>
        <taxon>Dikarya</taxon>
        <taxon>Ascomycota</taxon>
        <taxon>Pezizomycotina</taxon>
        <taxon>Eurotiomycetes</taxon>
        <taxon>Eurotiomycetidae</taxon>
        <taxon>Eurotiales</taxon>
        <taxon>Aspergillaceae</taxon>
        <taxon>Aspergillus</taxon>
        <taxon>Aspergillus subgen. Circumdati</taxon>
    </lineage>
</organism>
<dbReference type="Proteomes" id="UP000247233">
    <property type="component" value="Unassembled WGS sequence"/>
</dbReference>
<dbReference type="GeneID" id="37060618"/>